<reference evidence="2 3" key="1">
    <citation type="submission" date="2018-06" db="EMBL/GenBank/DDBJ databases">
        <authorList>
            <consortium name="Pathogen Informatics"/>
            <person name="Doyle S."/>
        </authorList>
    </citation>
    <scope>NUCLEOTIDE SEQUENCE [LARGE SCALE GENOMIC DNA]</scope>
    <source>
        <strain evidence="2 3">NCTC13316</strain>
    </source>
</reference>
<dbReference type="InterPro" id="IPR007024">
    <property type="entry name" value="BLUF_domain"/>
</dbReference>
<dbReference type="InterPro" id="IPR036046">
    <property type="entry name" value="Acylphosphatase-like_dom_sf"/>
</dbReference>
<organism evidence="2 3">
    <name type="scientific">Legionella busanensis</name>
    <dbReference type="NCBI Taxonomy" id="190655"/>
    <lineage>
        <taxon>Bacteria</taxon>
        <taxon>Pseudomonadati</taxon>
        <taxon>Pseudomonadota</taxon>
        <taxon>Gammaproteobacteria</taxon>
        <taxon>Legionellales</taxon>
        <taxon>Legionellaceae</taxon>
        <taxon>Legionella</taxon>
    </lineage>
</organism>
<keyword evidence="3" id="KW-1185">Reference proteome</keyword>
<name>A0A378KE47_9GAMM</name>
<feature type="domain" description="BLUF" evidence="1">
    <location>
        <begin position="4"/>
        <end position="95"/>
    </location>
</feature>
<dbReference type="PROSITE" id="PS50925">
    <property type="entry name" value="BLUF"/>
    <property type="match status" value="1"/>
</dbReference>
<dbReference type="GO" id="GO:0071949">
    <property type="term" value="F:FAD binding"/>
    <property type="evidence" value="ECO:0007669"/>
    <property type="project" value="InterPro"/>
</dbReference>
<dbReference type="Pfam" id="PF04940">
    <property type="entry name" value="BLUF"/>
    <property type="match status" value="1"/>
</dbReference>
<proteinExistence type="predicted"/>
<dbReference type="OrthoDB" id="557705at2"/>
<dbReference type="Proteomes" id="UP000254794">
    <property type="component" value="Unassembled WGS sequence"/>
</dbReference>
<dbReference type="GO" id="GO:0009882">
    <property type="term" value="F:blue light photoreceptor activity"/>
    <property type="evidence" value="ECO:0007669"/>
    <property type="project" value="InterPro"/>
</dbReference>
<dbReference type="SUPFAM" id="SSF54975">
    <property type="entry name" value="Acylphosphatase/BLUF domain-like"/>
    <property type="match status" value="1"/>
</dbReference>
<dbReference type="EMBL" id="UGOD01000005">
    <property type="protein sequence ID" value="STX81512.1"/>
    <property type="molecule type" value="Genomic_DNA"/>
</dbReference>
<evidence type="ECO:0000313" key="2">
    <source>
        <dbReference type="EMBL" id="STX81512.1"/>
    </source>
</evidence>
<evidence type="ECO:0000259" key="1">
    <source>
        <dbReference type="PROSITE" id="PS50925"/>
    </source>
</evidence>
<evidence type="ECO:0000313" key="3">
    <source>
        <dbReference type="Proteomes" id="UP000254794"/>
    </source>
</evidence>
<protein>
    <submittedName>
        <fullName evidence="2">Regulatory protein (GGDEF domain)</fullName>
    </submittedName>
</protein>
<sequence length="149" mass="17330">MSALYQLLFKSQVKKPLTDQALTQLAKLCRFKNFTHQLSGLLVYSNEHFYQLLEGRLESLESVYQCILQDRRHQKVVLLAKEPIAERTFWRWHMKRAVIDDKGDIRAQLIAQMQKDNLLASTNKNDGGFILKPFSNMLFKQVVKSSSTL</sequence>
<dbReference type="RefSeq" id="WP_115332885.1">
    <property type="nucleotide sequence ID" value="NZ_CAAAHP010000008.1"/>
</dbReference>
<dbReference type="SMART" id="SM01034">
    <property type="entry name" value="BLUF"/>
    <property type="match status" value="1"/>
</dbReference>
<gene>
    <name evidence="2" type="primary">ycgF_5</name>
    <name evidence="2" type="ORF">NCTC13316_03385</name>
</gene>
<dbReference type="AlphaFoldDB" id="A0A378KE47"/>
<dbReference type="Gene3D" id="3.30.70.100">
    <property type="match status" value="1"/>
</dbReference>
<accession>A0A378KE47</accession>